<evidence type="ECO:0000313" key="2">
    <source>
        <dbReference type="EMBL" id="WOH39513.1"/>
    </source>
</evidence>
<keyword evidence="3" id="KW-1185">Reference proteome</keyword>
<keyword evidence="1" id="KW-1133">Transmembrane helix</keyword>
<feature type="transmembrane region" description="Helical" evidence="1">
    <location>
        <begin position="202"/>
        <end position="221"/>
    </location>
</feature>
<gene>
    <name evidence="2" type="ORF">RI844_09860</name>
</gene>
<protein>
    <recommendedName>
        <fullName evidence="4">Protein BatD</fullName>
    </recommendedName>
</protein>
<sequence>MVKVISIYVSRLFSVSRLLLLLVLIINSRVNAEVLQQTLNPANDVNSNANLNANEQLKATVHLSKKSLTPGQQLSLTIDIYYREGTDIFFDPTQYDWQPFSLVQHRKNAPQWLDKNQQSTDIENYQWQINHVIDLIAPIAGNYQLPTITLNSYWQHQHQALKVGLEEVSVLSSFSNVKTDVKLQPIQSFVSPANKVNSSAMFITYFAITTILSLAIFTIFLKQRRSRFKVQQQFNNHPRVLLPEELIAKVNNINKQGRGEYDWQGLRQCIQQQLGFDPMAEQDNQQNLALSKQYMSARFSSDHKASYINICEQIAITKGSQY</sequence>
<organism evidence="2 3">
    <name type="scientific">Thalassotalea fonticola</name>
    <dbReference type="NCBI Taxonomy" id="3065649"/>
    <lineage>
        <taxon>Bacteria</taxon>
        <taxon>Pseudomonadati</taxon>
        <taxon>Pseudomonadota</taxon>
        <taxon>Gammaproteobacteria</taxon>
        <taxon>Alteromonadales</taxon>
        <taxon>Colwelliaceae</taxon>
        <taxon>Thalassotalea</taxon>
    </lineage>
</organism>
<keyword evidence="1" id="KW-0812">Transmembrane</keyword>
<proteinExistence type="predicted"/>
<dbReference type="RefSeq" id="WP_348398279.1">
    <property type="nucleotide sequence ID" value="NZ_CP136600.1"/>
</dbReference>
<reference evidence="2 3" key="1">
    <citation type="submission" date="2023-09" db="EMBL/GenBank/DDBJ databases">
        <authorList>
            <person name="Qi X."/>
        </authorList>
    </citation>
    <scope>NUCLEOTIDE SEQUENCE [LARGE SCALE GENOMIC DNA]</scope>
    <source>
        <strain evidence="2 3">S1-1</strain>
    </source>
</reference>
<evidence type="ECO:0000313" key="3">
    <source>
        <dbReference type="Proteomes" id="UP001301442"/>
    </source>
</evidence>
<accession>A0ABZ0GUN4</accession>
<keyword evidence="1" id="KW-0472">Membrane</keyword>
<evidence type="ECO:0008006" key="4">
    <source>
        <dbReference type="Google" id="ProtNLM"/>
    </source>
</evidence>
<name>A0ABZ0GUN4_9GAMM</name>
<dbReference type="Proteomes" id="UP001301442">
    <property type="component" value="Chromosome"/>
</dbReference>
<dbReference type="EMBL" id="CP136600">
    <property type="protein sequence ID" value="WOH39513.1"/>
    <property type="molecule type" value="Genomic_DNA"/>
</dbReference>
<evidence type="ECO:0000256" key="1">
    <source>
        <dbReference type="SAM" id="Phobius"/>
    </source>
</evidence>